<reference evidence="2 3" key="1">
    <citation type="submission" date="2023-02" db="EMBL/GenBank/DDBJ databases">
        <title>Dictyobacter halimunensis sp. nov., a new member of the class Ktedonobacteria from forest soil in a geothermal area.</title>
        <authorList>
            <person name="Rachmania M.K."/>
            <person name="Ningsih F."/>
            <person name="Sakai Y."/>
            <person name="Yabe S."/>
            <person name="Yokota A."/>
            <person name="Sjamsuridzal W."/>
        </authorList>
    </citation>
    <scope>NUCLEOTIDE SEQUENCE [LARGE SCALE GENOMIC DNA]</scope>
    <source>
        <strain evidence="2 3">S3.2.2.5</strain>
    </source>
</reference>
<organism evidence="2 3">
    <name type="scientific">Dictyobacter halimunensis</name>
    <dbReference type="NCBI Taxonomy" id="3026934"/>
    <lineage>
        <taxon>Bacteria</taxon>
        <taxon>Bacillati</taxon>
        <taxon>Chloroflexota</taxon>
        <taxon>Ktedonobacteria</taxon>
        <taxon>Ktedonobacterales</taxon>
        <taxon>Dictyobacteraceae</taxon>
        <taxon>Dictyobacter</taxon>
    </lineage>
</organism>
<feature type="region of interest" description="Disordered" evidence="1">
    <location>
        <begin position="65"/>
        <end position="88"/>
    </location>
</feature>
<evidence type="ECO:0000313" key="2">
    <source>
        <dbReference type="EMBL" id="GLV61187.1"/>
    </source>
</evidence>
<comment type="caution">
    <text evidence="2">The sequence shown here is derived from an EMBL/GenBank/DDBJ whole genome shotgun (WGS) entry which is preliminary data.</text>
</comment>
<sequence length="88" mass="9964">MGEQPEWITLGDAAQYYHVAKSTISRIIRKHNISTSKDIVDPRILLIDRRELFGIMNQSVKYGHREPGTVTQSQQSLDQAAQISSHDS</sequence>
<evidence type="ECO:0008006" key="4">
    <source>
        <dbReference type="Google" id="ProtNLM"/>
    </source>
</evidence>
<proteinExistence type="predicted"/>
<name>A0ABQ6G3S3_9CHLR</name>
<dbReference type="EMBL" id="BSRI01000003">
    <property type="protein sequence ID" value="GLV61187.1"/>
    <property type="molecule type" value="Genomic_DNA"/>
</dbReference>
<protein>
    <recommendedName>
        <fullName evidence="4">Helix-turn-helix domain-containing protein</fullName>
    </recommendedName>
</protein>
<dbReference type="Proteomes" id="UP001344906">
    <property type="component" value="Unassembled WGS sequence"/>
</dbReference>
<evidence type="ECO:0000313" key="3">
    <source>
        <dbReference type="Proteomes" id="UP001344906"/>
    </source>
</evidence>
<accession>A0ABQ6G3S3</accession>
<keyword evidence="3" id="KW-1185">Reference proteome</keyword>
<evidence type="ECO:0000256" key="1">
    <source>
        <dbReference type="SAM" id="MobiDB-lite"/>
    </source>
</evidence>
<feature type="compositionally biased region" description="Polar residues" evidence="1">
    <location>
        <begin position="69"/>
        <end position="88"/>
    </location>
</feature>
<gene>
    <name evidence="2" type="ORF">KDH_80030</name>
</gene>
<dbReference type="RefSeq" id="WP_338258606.1">
    <property type="nucleotide sequence ID" value="NZ_BSRI01000003.1"/>
</dbReference>